<organism evidence="1 2">
    <name type="scientific">Belnapia mucosa</name>
    <dbReference type="NCBI Taxonomy" id="2804532"/>
    <lineage>
        <taxon>Bacteria</taxon>
        <taxon>Pseudomonadati</taxon>
        <taxon>Pseudomonadota</taxon>
        <taxon>Alphaproteobacteria</taxon>
        <taxon>Acetobacterales</taxon>
        <taxon>Roseomonadaceae</taxon>
        <taxon>Belnapia</taxon>
    </lineage>
</organism>
<evidence type="ECO:0000313" key="2">
    <source>
        <dbReference type="Proteomes" id="UP000606490"/>
    </source>
</evidence>
<accession>A0ABS1UY68</accession>
<comment type="caution">
    <text evidence="1">The sequence shown here is derived from an EMBL/GenBank/DDBJ whole genome shotgun (WGS) entry which is preliminary data.</text>
</comment>
<sequence length="79" mass="8361">MSDSAKDDLANAAARLETAVDRLTQILSRHAASPAAEDGEMVPRAEVAAMAERLDATIARLRGALAEELRPEPPPGEPE</sequence>
<evidence type="ECO:0000313" key="1">
    <source>
        <dbReference type="EMBL" id="MBL6454413.1"/>
    </source>
</evidence>
<dbReference type="RefSeq" id="WP_202824116.1">
    <property type="nucleotide sequence ID" value="NZ_JAEUXJ010000001.1"/>
</dbReference>
<reference evidence="1 2" key="1">
    <citation type="submission" date="2021-01" db="EMBL/GenBank/DDBJ databases">
        <title>Belnapia mucosa sp. nov. and Belnapia arida sp. nov., isolated from the Tabernas Desert (Almeria, Spain).</title>
        <authorList>
            <person name="Molina-Menor E."/>
            <person name="Vidal-Verdu A."/>
            <person name="Calonge A."/>
            <person name="Satari L."/>
            <person name="Pereto Magraner J."/>
            <person name="Porcar Miralles M."/>
        </authorList>
    </citation>
    <scope>NUCLEOTIDE SEQUENCE [LARGE SCALE GENOMIC DNA]</scope>
    <source>
        <strain evidence="1 2">T6</strain>
    </source>
</reference>
<name>A0ABS1UY68_9PROT</name>
<dbReference type="EMBL" id="JAEUXJ010000001">
    <property type="protein sequence ID" value="MBL6454413.1"/>
    <property type="molecule type" value="Genomic_DNA"/>
</dbReference>
<keyword evidence="2" id="KW-1185">Reference proteome</keyword>
<dbReference type="Proteomes" id="UP000606490">
    <property type="component" value="Unassembled WGS sequence"/>
</dbReference>
<proteinExistence type="predicted"/>
<gene>
    <name evidence="1" type="ORF">JMJ55_03690</name>
</gene>
<protein>
    <submittedName>
        <fullName evidence="1">Uncharacterized protein</fullName>
    </submittedName>
</protein>